<proteinExistence type="predicted"/>
<dbReference type="SUPFAM" id="SSF51679">
    <property type="entry name" value="Bacterial luciferase-like"/>
    <property type="match status" value="1"/>
</dbReference>
<reference evidence="1 2" key="1">
    <citation type="submission" date="2017-06" db="EMBL/GenBank/DDBJ databases">
        <authorList>
            <person name="Kim H.J."/>
            <person name="Triplett B.A."/>
        </authorList>
    </citation>
    <scope>NUCLEOTIDE SEQUENCE [LARGE SCALE GENOMIC DNA]</scope>
    <source>
        <strain evidence="1">FRACA_ARgP5</strain>
    </source>
</reference>
<dbReference type="InterPro" id="IPR036661">
    <property type="entry name" value="Luciferase-like_sf"/>
</dbReference>
<gene>
    <name evidence="1" type="ORF">FRACA_5500001</name>
</gene>
<sequence>MDAASYTGAAPTAPLRRVLAALGPRMLDLAAELTAGAHTYTVPVEHTAVARKRLGEGPLLVVEQKVVLAGDPSEARRIARRNVGGVLRLPNYANNLRRHGFTDDDFADRGSDRIIDALVAWGDVEAVRRRVTEHLDAGADQVALQVIVEDPTTLPLREWRELAALLA</sequence>
<dbReference type="GO" id="GO:0016705">
    <property type="term" value="F:oxidoreductase activity, acting on paired donors, with incorporation or reduction of molecular oxygen"/>
    <property type="evidence" value="ECO:0007669"/>
    <property type="project" value="InterPro"/>
</dbReference>
<dbReference type="Gene3D" id="3.20.20.30">
    <property type="entry name" value="Luciferase-like domain"/>
    <property type="match status" value="1"/>
</dbReference>
<accession>A0A2I2KYZ6</accession>
<dbReference type="Proteomes" id="UP000234331">
    <property type="component" value="Unassembled WGS sequence"/>
</dbReference>
<dbReference type="EMBL" id="FZMO01000502">
    <property type="protein sequence ID" value="SNQ50877.1"/>
    <property type="molecule type" value="Genomic_DNA"/>
</dbReference>
<organism evidence="1 2">
    <name type="scientific">Frankia canadensis</name>
    <dbReference type="NCBI Taxonomy" id="1836972"/>
    <lineage>
        <taxon>Bacteria</taxon>
        <taxon>Bacillati</taxon>
        <taxon>Actinomycetota</taxon>
        <taxon>Actinomycetes</taxon>
        <taxon>Frankiales</taxon>
        <taxon>Frankiaceae</taxon>
        <taxon>Frankia</taxon>
    </lineage>
</organism>
<keyword evidence="2" id="KW-1185">Reference proteome</keyword>
<dbReference type="AlphaFoldDB" id="A0A2I2KYZ6"/>
<evidence type="ECO:0000313" key="1">
    <source>
        <dbReference type="EMBL" id="SNQ50877.1"/>
    </source>
</evidence>
<evidence type="ECO:0000313" key="2">
    <source>
        <dbReference type="Proteomes" id="UP000234331"/>
    </source>
</evidence>
<protein>
    <submittedName>
        <fullName evidence="1">LLM class F420-dependent oxidoreductase</fullName>
    </submittedName>
</protein>
<name>A0A2I2KYZ6_9ACTN</name>